<dbReference type="EMBL" id="JAXOVC010000008">
    <property type="protein sequence ID" value="KAK4498435.1"/>
    <property type="molecule type" value="Genomic_DNA"/>
</dbReference>
<feature type="transmembrane region" description="Helical" evidence="7">
    <location>
        <begin position="108"/>
        <end position="126"/>
    </location>
</feature>
<comment type="subcellular location">
    <subcellularLocation>
        <location evidence="1">Membrane</location>
        <topology evidence="1">Multi-pass membrane protein</topology>
    </subcellularLocation>
</comment>
<keyword evidence="5 7" id="KW-0472">Membrane</keyword>
<evidence type="ECO:0000256" key="4">
    <source>
        <dbReference type="ARBA" id="ARBA00022989"/>
    </source>
</evidence>
<protein>
    <recommendedName>
        <fullName evidence="10">MFS general substrate transporter</fullName>
    </recommendedName>
</protein>
<reference evidence="8 9" key="1">
    <citation type="journal article" date="2023" name="G3 (Bethesda)">
        <title>A chromosome-level genome assembly of Zasmidium syzygii isolated from banana leaves.</title>
        <authorList>
            <person name="van Westerhoven A.C."/>
            <person name="Mehrabi R."/>
            <person name="Talebi R."/>
            <person name="Steentjes M.B.F."/>
            <person name="Corcolon B."/>
            <person name="Chong P.A."/>
            <person name="Kema G.H.J."/>
            <person name="Seidl M.F."/>
        </authorList>
    </citation>
    <scope>NUCLEOTIDE SEQUENCE [LARGE SCALE GENOMIC DNA]</scope>
    <source>
        <strain evidence="8 9">P124</strain>
    </source>
</reference>
<evidence type="ECO:0000256" key="6">
    <source>
        <dbReference type="SAM" id="MobiDB-lite"/>
    </source>
</evidence>
<dbReference type="PANTHER" id="PTHR19432">
    <property type="entry name" value="SUGAR TRANSPORTER"/>
    <property type="match status" value="1"/>
</dbReference>
<evidence type="ECO:0000256" key="7">
    <source>
        <dbReference type="SAM" id="Phobius"/>
    </source>
</evidence>
<dbReference type="Proteomes" id="UP001305779">
    <property type="component" value="Unassembled WGS sequence"/>
</dbReference>
<feature type="transmembrane region" description="Helical" evidence="7">
    <location>
        <begin position="457"/>
        <end position="474"/>
    </location>
</feature>
<keyword evidence="4 7" id="KW-1133">Transmembrane helix</keyword>
<feature type="transmembrane region" description="Helical" evidence="7">
    <location>
        <begin position="386"/>
        <end position="407"/>
    </location>
</feature>
<dbReference type="Gene3D" id="1.20.1250.20">
    <property type="entry name" value="MFS general substrate transporter like domains"/>
    <property type="match status" value="1"/>
</dbReference>
<keyword evidence="2" id="KW-0813">Transport</keyword>
<evidence type="ECO:0000256" key="1">
    <source>
        <dbReference type="ARBA" id="ARBA00004141"/>
    </source>
</evidence>
<feature type="region of interest" description="Disordered" evidence="6">
    <location>
        <begin position="1"/>
        <end position="30"/>
    </location>
</feature>
<organism evidence="8 9">
    <name type="scientific">Zasmidium cellare</name>
    <name type="common">Wine cellar mold</name>
    <name type="synonym">Racodium cellare</name>
    <dbReference type="NCBI Taxonomy" id="395010"/>
    <lineage>
        <taxon>Eukaryota</taxon>
        <taxon>Fungi</taxon>
        <taxon>Dikarya</taxon>
        <taxon>Ascomycota</taxon>
        <taxon>Pezizomycotina</taxon>
        <taxon>Dothideomycetes</taxon>
        <taxon>Dothideomycetidae</taxon>
        <taxon>Mycosphaerellales</taxon>
        <taxon>Mycosphaerellaceae</taxon>
        <taxon>Zasmidium</taxon>
    </lineage>
</organism>
<evidence type="ECO:0000256" key="2">
    <source>
        <dbReference type="ARBA" id="ARBA00022448"/>
    </source>
</evidence>
<gene>
    <name evidence="8" type="ORF">PRZ48_011093</name>
</gene>
<name>A0ABR0EBB1_ZASCE</name>
<evidence type="ECO:0000313" key="9">
    <source>
        <dbReference type="Proteomes" id="UP001305779"/>
    </source>
</evidence>
<feature type="transmembrane region" description="Helical" evidence="7">
    <location>
        <begin position="34"/>
        <end position="53"/>
    </location>
</feature>
<evidence type="ECO:0000256" key="3">
    <source>
        <dbReference type="ARBA" id="ARBA00022692"/>
    </source>
</evidence>
<feature type="transmembrane region" description="Helical" evidence="7">
    <location>
        <begin position="332"/>
        <end position="355"/>
    </location>
</feature>
<dbReference type="PANTHER" id="PTHR19432:SF35">
    <property type="entry name" value="SOLUTE CARRIER FAMILY 45 MEMBER 3 ISOFORM X1"/>
    <property type="match status" value="1"/>
</dbReference>
<feature type="transmembrane region" description="Helical" evidence="7">
    <location>
        <begin position="413"/>
        <end position="436"/>
    </location>
</feature>
<accession>A0ABR0EBB1</accession>
<proteinExistence type="predicted"/>
<feature type="transmembrane region" description="Helical" evidence="7">
    <location>
        <begin position="227"/>
        <end position="250"/>
    </location>
</feature>
<dbReference type="Pfam" id="PF13347">
    <property type="entry name" value="MFS_2"/>
    <property type="match status" value="1"/>
</dbReference>
<evidence type="ECO:0000256" key="5">
    <source>
        <dbReference type="ARBA" id="ARBA00023136"/>
    </source>
</evidence>
<sequence>MDASQENDDGRNDGVAAPLLSSRDNEATTPGKKLSVGIILALTCINGGLQVFFSTVMANLSPYLQKLGLSKSATAAITIALPLSGAFVGPTAGALSDRLRTRWGRRRPMILAAAILTVAFLGLLAWTEQIVHLFAGCPGSEPCDDPKGTLSKASVALAIIWTLLVSIAVQPVQAGVRALMVDIAPAEEQSRVSAWASRIQGSLAIFSFFASSLNLPDLPGLGRLTQFQALTCLNFITLGGTVLITCIFIAEKDSRRISLQAKQRSVKEVFRHIYQTVWHLPKRIAGACKAQFSSWFAWFPLLYYTTTFIGELGTSMELLDNPGDALAQAGSLGSLSFAIVGFFFTLTLPVALPYLSRKLARRSTQTEDDNEANDASDSDTDPRSLLWLWLSTQPILGLLLVLTLAAAYQWQGIVLVALAGLPWAVTQWVPWAVIGYETSRQGLQGDEDDEDAADSQAGAILGVHNMAISLPQVLSGAVSSVTYKIAEEAGSEVPTAWVLAISGLAAFVAAYLVKRVL</sequence>
<feature type="transmembrane region" description="Helical" evidence="7">
    <location>
        <begin position="73"/>
        <end position="96"/>
    </location>
</feature>
<keyword evidence="3 7" id="KW-0812">Transmembrane</keyword>
<feature type="transmembrane region" description="Helical" evidence="7">
    <location>
        <begin position="155"/>
        <end position="174"/>
    </location>
</feature>
<dbReference type="InterPro" id="IPR036259">
    <property type="entry name" value="MFS_trans_sf"/>
</dbReference>
<keyword evidence="9" id="KW-1185">Reference proteome</keyword>
<feature type="transmembrane region" description="Helical" evidence="7">
    <location>
        <begin position="292"/>
        <end position="312"/>
    </location>
</feature>
<feature type="transmembrane region" description="Helical" evidence="7">
    <location>
        <begin position="195"/>
        <end position="215"/>
    </location>
</feature>
<dbReference type="SUPFAM" id="SSF103473">
    <property type="entry name" value="MFS general substrate transporter"/>
    <property type="match status" value="1"/>
</dbReference>
<evidence type="ECO:0000313" key="8">
    <source>
        <dbReference type="EMBL" id="KAK4498435.1"/>
    </source>
</evidence>
<feature type="transmembrane region" description="Helical" evidence="7">
    <location>
        <begin position="494"/>
        <end position="513"/>
    </location>
</feature>
<comment type="caution">
    <text evidence="8">The sequence shown here is derived from an EMBL/GenBank/DDBJ whole genome shotgun (WGS) entry which is preliminary data.</text>
</comment>
<evidence type="ECO:0008006" key="10">
    <source>
        <dbReference type="Google" id="ProtNLM"/>
    </source>
</evidence>